<dbReference type="RefSeq" id="WP_154787954.1">
    <property type="nucleotide sequence ID" value="NZ_WMBB01000005.1"/>
</dbReference>
<reference evidence="1 2" key="1">
    <citation type="submission" date="2019-11" db="EMBL/GenBank/DDBJ databases">
        <title>Nocardia sp. nov. CT2-14 isolated from soil.</title>
        <authorList>
            <person name="Kanchanasin P."/>
            <person name="Tanasupawat S."/>
            <person name="Yuki M."/>
            <person name="Kudo T."/>
        </authorList>
    </citation>
    <scope>NUCLEOTIDE SEQUENCE [LARGE SCALE GENOMIC DNA]</scope>
    <source>
        <strain evidence="1 2">CT2-14</strain>
    </source>
</reference>
<comment type="caution">
    <text evidence="1">The sequence shown here is derived from an EMBL/GenBank/DDBJ whole genome shotgun (WGS) entry which is preliminary data.</text>
</comment>
<accession>A0A6I3KYJ0</accession>
<dbReference type="Proteomes" id="UP000432464">
    <property type="component" value="Unassembled WGS sequence"/>
</dbReference>
<protein>
    <submittedName>
        <fullName evidence="1">DUF3263 domain-containing protein</fullName>
    </submittedName>
</protein>
<gene>
    <name evidence="1" type="ORF">GLP40_11955</name>
</gene>
<organism evidence="1 2">
    <name type="scientific">Nocardia aurantiaca</name>
    <dbReference type="NCBI Taxonomy" id="2675850"/>
    <lineage>
        <taxon>Bacteria</taxon>
        <taxon>Bacillati</taxon>
        <taxon>Actinomycetota</taxon>
        <taxon>Actinomycetes</taxon>
        <taxon>Mycobacteriales</taxon>
        <taxon>Nocardiaceae</taxon>
        <taxon>Nocardia</taxon>
    </lineage>
</organism>
<evidence type="ECO:0000313" key="2">
    <source>
        <dbReference type="Proteomes" id="UP000432464"/>
    </source>
</evidence>
<evidence type="ECO:0000313" key="1">
    <source>
        <dbReference type="EMBL" id="MTE13485.1"/>
    </source>
</evidence>
<proteinExistence type="predicted"/>
<dbReference type="Pfam" id="PF11662">
    <property type="entry name" value="DUF3263"/>
    <property type="match status" value="1"/>
</dbReference>
<dbReference type="EMBL" id="WMBB01000005">
    <property type="protein sequence ID" value="MTE13485.1"/>
    <property type="molecule type" value="Genomic_DNA"/>
</dbReference>
<sequence length="71" mass="8126">MNRHENDILEFATAWAPYGGNDAEAFVRFGLSSREFHTRLLRLLCSPAARILANTTVARLRAQCVDRLEHR</sequence>
<dbReference type="AlphaFoldDB" id="A0A6I3KYJ0"/>
<dbReference type="InterPro" id="IPR021678">
    <property type="entry name" value="DUF3263"/>
</dbReference>
<name>A0A6I3KYJ0_9NOCA</name>
<keyword evidence="2" id="KW-1185">Reference proteome</keyword>